<protein>
    <submittedName>
        <fullName evidence="1">Excisionase family DNA-binding protein</fullName>
    </submittedName>
</protein>
<dbReference type="InterPro" id="IPR010093">
    <property type="entry name" value="SinI_DNA-bd"/>
</dbReference>
<dbReference type="NCBIfam" id="TIGR01764">
    <property type="entry name" value="excise"/>
    <property type="match status" value="1"/>
</dbReference>
<dbReference type="Proteomes" id="UP000666915">
    <property type="component" value="Unassembled WGS sequence"/>
</dbReference>
<reference evidence="1 2" key="1">
    <citation type="submission" date="2021-03" db="EMBL/GenBank/DDBJ databases">
        <authorList>
            <person name="Kanchanasin P."/>
            <person name="Saeng-In P."/>
            <person name="Phongsopitanun W."/>
            <person name="Yuki M."/>
            <person name="Kudo T."/>
            <person name="Ohkuma M."/>
            <person name="Tanasupawat S."/>
        </authorList>
    </citation>
    <scope>NUCLEOTIDE SEQUENCE [LARGE SCALE GENOMIC DNA]</scope>
    <source>
        <strain evidence="1 2">L46</strain>
    </source>
</reference>
<dbReference type="GO" id="GO:0003677">
    <property type="term" value="F:DNA binding"/>
    <property type="evidence" value="ECO:0007669"/>
    <property type="project" value="UniProtKB-KW"/>
</dbReference>
<gene>
    <name evidence="1" type="ORF">J4557_30390</name>
</gene>
<dbReference type="RefSeq" id="WP_208270177.1">
    <property type="nucleotide sequence ID" value="NZ_BAAAGM010000043.1"/>
</dbReference>
<proteinExistence type="predicted"/>
<evidence type="ECO:0000313" key="1">
    <source>
        <dbReference type="EMBL" id="MBO2441840.1"/>
    </source>
</evidence>
<evidence type="ECO:0000313" key="2">
    <source>
        <dbReference type="Proteomes" id="UP000666915"/>
    </source>
</evidence>
<organism evidence="1 2">
    <name type="scientific">Actinomadura nitritigenes</name>
    <dbReference type="NCBI Taxonomy" id="134602"/>
    <lineage>
        <taxon>Bacteria</taxon>
        <taxon>Bacillati</taxon>
        <taxon>Actinomycetota</taxon>
        <taxon>Actinomycetes</taxon>
        <taxon>Streptosporangiales</taxon>
        <taxon>Thermomonosporaceae</taxon>
        <taxon>Actinomadura</taxon>
    </lineage>
</organism>
<dbReference type="EMBL" id="JAGEOK010000021">
    <property type="protein sequence ID" value="MBO2441840.1"/>
    <property type="molecule type" value="Genomic_DNA"/>
</dbReference>
<name>A0ABS3R6I6_9ACTN</name>
<keyword evidence="1" id="KW-0238">DNA-binding</keyword>
<keyword evidence="2" id="KW-1185">Reference proteome</keyword>
<accession>A0ABS3R6I6</accession>
<comment type="caution">
    <text evidence="1">The sequence shown here is derived from an EMBL/GenBank/DDBJ whole genome shotgun (WGS) entry which is preliminary data.</text>
</comment>
<sequence length="72" mass="8399">MALRKPGPHTRRDARHRRTHQLLTVVEAADYLNTSQRFPHRLIAGRRIRSVKLGRFVCIPEFRRTGCCAPYS</sequence>